<dbReference type="GO" id="GO:0070286">
    <property type="term" value="P:axonemal dynein complex assembly"/>
    <property type="evidence" value="ECO:0007669"/>
    <property type="project" value="InterPro"/>
</dbReference>
<evidence type="ECO:0000256" key="3">
    <source>
        <dbReference type="ARBA" id="ARBA00022490"/>
    </source>
</evidence>
<accession>A0A1W0A6N8</accession>
<dbReference type="PANTHER" id="PTHR22118:SF14">
    <property type="entry name" value="DYNEIN AXONEMAL ASSEMBLY FACTOR 3"/>
    <property type="match status" value="1"/>
</dbReference>
<organism evidence="7 8">
    <name type="scientific">Thraustotheca clavata</name>
    <dbReference type="NCBI Taxonomy" id="74557"/>
    <lineage>
        <taxon>Eukaryota</taxon>
        <taxon>Sar</taxon>
        <taxon>Stramenopiles</taxon>
        <taxon>Oomycota</taxon>
        <taxon>Saprolegniomycetes</taxon>
        <taxon>Saprolegniales</taxon>
        <taxon>Achlyaceae</taxon>
        <taxon>Thraustotheca</taxon>
    </lineage>
</organism>
<dbReference type="AlphaFoldDB" id="A0A1W0A6N8"/>
<sequence length="478" mass="55500">MSGNLLSLGAVNMWGFSPSFDLLDGLNQVDTINILVANAGDVRHILTSLSRSYQWQQDQKIHFYILENVSETLARDLILLQLIFEWQLPLRQRCNLFLQVFGNSLVQERTSELIHEKAKELIDFVCDDQHGKLIDLVDLNQLKMKQKDALVDTLQSYFTNVPFDVVKLRDQRLRHFYENRYDHRKNLYDWDYTMTLKKIQQASVIHVHQFKEWRNSGIAFEFGDQSYTYPNRTMAAYMQATKRGHGSVLCRGYWLDIIVGPYISFGVDCYQSNRFETDLFEIHNKGTGCEQNRHNTAEVAVFNVLSCLYAIETREMYKMTKAHDVYSGIGEKQQQDSNCTSDDDLDELDARTRARNILETFKNVKITLLQGDIEMLLEKSRYQNLFHHVFLSVHASSHLVKSNSTSWTRILQPKAKVSIESSVFLLPLNEDQRIKYMEKIVEFAQQSGLKSSTSFAFTPAEIYNVKNAVLHFDYTNEA</sequence>
<dbReference type="GO" id="GO:0044458">
    <property type="term" value="P:motile cilium assembly"/>
    <property type="evidence" value="ECO:0007669"/>
    <property type="project" value="TreeGrafter"/>
</dbReference>
<dbReference type="OrthoDB" id="538817at2759"/>
<protein>
    <recommendedName>
        <fullName evidence="9">Dynein assembly factor 3, axonemal</fullName>
    </recommendedName>
</protein>
<evidence type="ECO:0000259" key="5">
    <source>
        <dbReference type="Pfam" id="PF14737"/>
    </source>
</evidence>
<comment type="subcellular location">
    <subcellularLocation>
        <location evidence="1">Cytoplasm</location>
    </subcellularLocation>
</comment>
<keyword evidence="8" id="KW-1185">Reference proteome</keyword>
<gene>
    <name evidence="7" type="ORF">THRCLA_02007</name>
</gene>
<evidence type="ECO:0008006" key="9">
    <source>
        <dbReference type="Google" id="ProtNLM"/>
    </source>
</evidence>
<dbReference type="Pfam" id="PF14737">
    <property type="entry name" value="DUF4470"/>
    <property type="match status" value="1"/>
</dbReference>
<dbReference type="PANTHER" id="PTHR22118">
    <property type="entry name" value="DYNEIN ASSEMBLY FACTOR 3, AXONEMAL"/>
    <property type="match status" value="1"/>
</dbReference>
<evidence type="ECO:0000313" key="7">
    <source>
        <dbReference type="EMBL" id="OQS05915.1"/>
    </source>
</evidence>
<evidence type="ECO:0000256" key="1">
    <source>
        <dbReference type="ARBA" id="ARBA00004496"/>
    </source>
</evidence>
<dbReference type="Proteomes" id="UP000243217">
    <property type="component" value="Unassembled WGS sequence"/>
</dbReference>
<comment type="similarity">
    <text evidence="2">Belongs to the DNAAF3 family.</text>
</comment>
<dbReference type="Pfam" id="PF14740">
    <property type="entry name" value="DUF4471"/>
    <property type="match status" value="1"/>
</dbReference>
<dbReference type="InterPro" id="IPR028235">
    <property type="entry name" value="DNAAF3_C"/>
</dbReference>
<evidence type="ECO:0000256" key="2">
    <source>
        <dbReference type="ARBA" id="ARBA00010449"/>
    </source>
</evidence>
<keyword evidence="3" id="KW-0963">Cytoplasm</keyword>
<reference evidence="7 8" key="1">
    <citation type="journal article" date="2014" name="Genome Biol. Evol.">
        <title>The secreted proteins of Achlya hypogyna and Thraustotheca clavata identify the ancestral oomycete secretome and reveal gene acquisitions by horizontal gene transfer.</title>
        <authorList>
            <person name="Misner I."/>
            <person name="Blouin N."/>
            <person name="Leonard G."/>
            <person name="Richards T.A."/>
            <person name="Lane C.E."/>
        </authorList>
    </citation>
    <scope>NUCLEOTIDE SEQUENCE [LARGE SCALE GENOMIC DNA]</scope>
    <source>
        <strain evidence="7 8">ATCC 34112</strain>
    </source>
</reference>
<keyword evidence="4" id="KW-0970">Cilium biogenesis/degradation</keyword>
<evidence type="ECO:0000313" key="8">
    <source>
        <dbReference type="Proteomes" id="UP000243217"/>
    </source>
</evidence>
<name>A0A1W0A6N8_9STRA</name>
<evidence type="ECO:0000259" key="6">
    <source>
        <dbReference type="Pfam" id="PF14740"/>
    </source>
</evidence>
<feature type="domain" description="Dynein assembly factor 3 C-terminal" evidence="6">
    <location>
        <begin position="138"/>
        <end position="451"/>
    </location>
</feature>
<dbReference type="GO" id="GO:0005737">
    <property type="term" value="C:cytoplasm"/>
    <property type="evidence" value="ECO:0007669"/>
    <property type="project" value="UniProtKB-SubCell"/>
</dbReference>
<dbReference type="InterPro" id="IPR039304">
    <property type="entry name" value="DNAAF3"/>
</dbReference>
<dbReference type="STRING" id="74557.A0A1W0A6N8"/>
<proteinExistence type="inferred from homology"/>
<comment type="caution">
    <text evidence="7">The sequence shown here is derived from an EMBL/GenBank/DDBJ whole genome shotgun (WGS) entry which is preliminary data.</text>
</comment>
<feature type="domain" description="DUF4470" evidence="5">
    <location>
        <begin position="13"/>
        <end position="105"/>
    </location>
</feature>
<dbReference type="EMBL" id="JNBS01000404">
    <property type="protein sequence ID" value="OQS05915.1"/>
    <property type="molecule type" value="Genomic_DNA"/>
</dbReference>
<dbReference type="InterPro" id="IPR027974">
    <property type="entry name" value="DUF4470"/>
</dbReference>
<evidence type="ECO:0000256" key="4">
    <source>
        <dbReference type="ARBA" id="ARBA00022794"/>
    </source>
</evidence>